<evidence type="ECO:0000313" key="2">
    <source>
        <dbReference type="Proteomes" id="UP000279089"/>
    </source>
</evidence>
<comment type="caution">
    <text evidence="1">The sequence shown here is derived from an EMBL/GenBank/DDBJ whole genome shotgun (WGS) entry which is preliminary data.</text>
</comment>
<dbReference type="NCBIfam" id="TIGR04131">
    <property type="entry name" value="Bac_Flav_CTERM"/>
    <property type="match status" value="1"/>
</dbReference>
<dbReference type="OrthoDB" id="635358at2"/>
<dbReference type="EMBL" id="RMBX01000002">
    <property type="protein sequence ID" value="RPD42226.1"/>
    <property type="molecule type" value="Genomic_DNA"/>
</dbReference>
<dbReference type="AlphaFoldDB" id="A0A3N4MJI7"/>
<dbReference type="Pfam" id="PF13585">
    <property type="entry name" value="CHU_C"/>
    <property type="match status" value="1"/>
</dbReference>
<reference evidence="2" key="1">
    <citation type="submission" date="2018-11" db="EMBL/GenBank/DDBJ databases">
        <title>Chitinophaga lutea sp.nov., isolate from arsenic contaminated soil.</title>
        <authorList>
            <person name="Zong Y."/>
        </authorList>
    </citation>
    <scope>NUCLEOTIDE SEQUENCE [LARGE SCALE GENOMIC DNA]</scope>
    <source>
        <strain evidence="2">YLT18</strain>
    </source>
</reference>
<name>A0A3N4MJI7_9BACT</name>
<sequence>MRHIHRTAAILILLLNTLALRAETIVVTSKLDRGPGTLWEAIDRANANGTADRDRIHFNLPGTTLADRTIILDKLELPALSSNIEIDGTTQPGTAFGISGAKVRLLKTSLVGAGFFHMLKVFRASDVAIYGLHMDFRIPETGAYCISLFDSENVTIGAPGKGNVLNAAGGGIGTDVVTPGNTAGIHIAYNIIGLEPDGTTLPDLGGGLPKMQLWSAADVEIDHNQINAEVIMQEFAVRVMKGNRVYNIHDNIWSGDAAATVARGKTRLFISCQAIPGVTETQILVLNNHFLSGYMELQCGYGEIKVQGNKVNTDITGTVYTADIFESAVTVWNTGGKTLIGGDLPAEKNYIAGGIHGVYVKDYHNATIKKNSIFCTSQRGIEALETVFMETFSGNTITGRSEPNALIEVYEADHCNPRSECTGKVLIGTTTANAAGQWSFTGALTPDVVVTGTNQQGATSMFTRAAYNIQQLEIIPSLCGAPGSITGVVVSGAVTMQWEDASGNVVGNTPDLLLAPPGTYYLYVSTSNDPHSDCAPQYLRIDIRNTKPNIIQTSVTTVNPCGSSGGSILNMIVTEGYQNTMQWLNERDEIVGTDLNLVNVPAGTYRLFVYSTPTCFAVSDPVVLADRPAPVINVSNMTVTPATCMNDNGTISNIQLSGTGTLAIRWLDANDNVIGNTEDLQNLAAGAYRLELDDQGACSAVISAPVVINSEGAITLDITQMKIQPAGCNSQPGSITGILANGASDYTWRNRAGTVVGNGADLAGVPAGEYMLTLGNSYNCSAQTVWITLPSMQASGWNVKGEIHLPICNESNGEVRITDISGAQVTDIRWTNAATNTTLGNGRTLANIGPGDYKLYLTDQDGCELEVYTASIPQRILPVLDGVPQITDETCGMANGSIIMPAVNGSGPFQVQWTDVSGALMGTEREVKSLKAGSYFVEAMDQYGCTVKSNACFVENVSALLEPPADQSITIGKGLPLRITVAVSYPAIYTLYADASGAFPLQQNITGVFVLPGLQQDASYYVTASADICKSPPAKVTVKAVDQITVGVPTAFTPNGDGMNDVFRPQYSMISSLESFSVYSRWGNEVFTTKTIGAGWNGRMNGTDLPAGSYFYIIRGKDVLGNPFQVQGSILLMR</sequence>
<dbReference type="InterPro" id="IPR026341">
    <property type="entry name" value="T9SS_type_B"/>
</dbReference>
<protein>
    <submittedName>
        <fullName evidence="1">Gliding motility-associated C-terminal domain-containing protein</fullName>
    </submittedName>
</protein>
<evidence type="ECO:0000313" key="1">
    <source>
        <dbReference type="EMBL" id="RPD42226.1"/>
    </source>
</evidence>
<proteinExistence type="predicted"/>
<accession>A0A3N4MJI7</accession>
<keyword evidence="2" id="KW-1185">Reference proteome</keyword>
<gene>
    <name evidence="1" type="ORF">EG028_03330</name>
</gene>
<organism evidence="1 2">
    <name type="scientific">Chitinophaga barathri</name>
    <dbReference type="NCBI Taxonomy" id="1647451"/>
    <lineage>
        <taxon>Bacteria</taxon>
        <taxon>Pseudomonadati</taxon>
        <taxon>Bacteroidota</taxon>
        <taxon>Chitinophagia</taxon>
        <taxon>Chitinophagales</taxon>
        <taxon>Chitinophagaceae</taxon>
        <taxon>Chitinophaga</taxon>
    </lineage>
</organism>
<dbReference type="Proteomes" id="UP000279089">
    <property type="component" value="Unassembled WGS sequence"/>
</dbReference>
<dbReference type="RefSeq" id="WP_120515629.1">
    <property type="nucleotide sequence ID" value="NZ_QXZY01000003.1"/>
</dbReference>